<dbReference type="Proteomes" id="UP000694005">
    <property type="component" value="Chromosome A05"/>
</dbReference>
<dbReference type="PANTHER" id="PTHR33710:SF77">
    <property type="entry name" value="DNASE I-LIKE SUPERFAMILY PROTEIN"/>
    <property type="match status" value="1"/>
</dbReference>
<protein>
    <recommendedName>
        <fullName evidence="3">Endonuclease/exonuclease/phosphatase domain-containing protein</fullName>
    </recommendedName>
</protein>
<dbReference type="PANTHER" id="PTHR33710">
    <property type="entry name" value="BNAC02G09200D PROTEIN"/>
    <property type="match status" value="1"/>
</dbReference>
<evidence type="ECO:0008006" key="3">
    <source>
        <dbReference type="Google" id="ProtNLM"/>
    </source>
</evidence>
<proteinExistence type="predicted"/>
<dbReference type="AlphaFoldDB" id="A0A8D9DLW7"/>
<reference evidence="1 2" key="1">
    <citation type="submission" date="2021-07" db="EMBL/GenBank/DDBJ databases">
        <authorList>
            <consortium name="Genoscope - CEA"/>
            <person name="William W."/>
        </authorList>
    </citation>
    <scope>NUCLEOTIDE SEQUENCE [LARGE SCALE GENOMIC DNA]</scope>
</reference>
<feature type="non-terminal residue" evidence="1">
    <location>
        <position position="135"/>
    </location>
</feature>
<dbReference type="EMBL" id="LS974621">
    <property type="protein sequence ID" value="CAG7876753.1"/>
    <property type="molecule type" value="Genomic_DNA"/>
</dbReference>
<gene>
    <name evidence="1" type="ORF">BRAPAZ1V2_A05P32740.2</name>
</gene>
<organism evidence="1 2">
    <name type="scientific">Brassica campestris</name>
    <name type="common">Field mustard</name>
    <dbReference type="NCBI Taxonomy" id="3711"/>
    <lineage>
        <taxon>Eukaryota</taxon>
        <taxon>Viridiplantae</taxon>
        <taxon>Streptophyta</taxon>
        <taxon>Embryophyta</taxon>
        <taxon>Tracheophyta</taxon>
        <taxon>Spermatophyta</taxon>
        <taxon>Magnoliopsida</taxon>
        <taxon>eudicotyledons</taxon>
        <taxon>Gunneridae</taxon>
        <taxon>Pentapetalae</taxon>
        <taxon>rosids</taxon>
        <taxon>malvids</taxon>
        <taxon>Brassicales</taxon>
        <taxon>Brassicaceae</taxon>
        <taxon>Brassiceae</taxon>
        <taxon>Brassica</taxon>
    </lineage>
</organism>
<dbReference type="Gramene" id="A05p32740.2_BraZ1">
    <property type="protein sequence ID" value="A05p32740.2_BraZ1.CDS.1"/>
    <property type="gene ID" value="A05g32740.2_BraZ1"/>
</dbReference>
<evidence type="ECO:0000313" key="2">
    <source>
        <dbReference type="Proteomes" id="UP000694005"/>
    </source>
</evidence>
<sequence length="135" mass="15564">KKLDRLLINSQVLNLFPNCSSFFLPALTSDHSPCILDLAYKTPTHGTRPFKFYNYLTKHPNFLQVVDDAWAQAGSIAWNLSALCWKQKQIKRELKALNRENFSQIQMRVSEANQLLQAVQVQVMQSPTPQLFELE</sequence>
<accession>A0A8D9DLW7</accession>
<name>A0A8D9DLW7_BRACM</name>
<evidence type="ECO:0000313" key="1">
    <source>
        <dbReference type="EMBL" id="CAG7876753.1"/>
    </source>
</evidence>
<feature type="non-terminal residue" evidence="1">
    <location>
        <position position="1"/>
    </location>
</feature>